<dbReference type="InterPro" id="IPR012657">
    <property type="entry name" value="23S_rRNA-intervening_sequence"/>
</dbReference>
<dbReference type="PANTHER" id="PTHR38471">
    <property type="entry name" value="FOUR HELIX BUNDLE PROTEIN"/>
    <property type="match status" value="1"/>
</dbReference>
<dbReference type="Pfam" id="PF05635">
    <property type="entry name" value="23S_rRNA_IVP"/>
    <property type="match status" value="1"/>
</dbReference>
<dbReference type="Proteomes" id="UP000287243">
    <property type="component" value="Chromosome"/>
</dbReference>
<dbReference type="NCBIfam" id="TIGR02436">
    <property type="entry name" value="four helix bundle protein"/>
    <property type="match status" value="1"/>
</dbReference>
<keyword evidence="2" id="KW-1185">Reference proteome</keyword>
<accession>A0A410P7K4</accession>
<dbReference type="PANTHER" id="PTHR38471:SF2">
    <property type="entry name" value="FOUR HELIX BUNDLE PROTEIN"/>
    <property type="match status" value="1"/>
</dbReference>
<dbReference type="InterPro" id="IPR036583">
    <property type="entry name" value="23S_rRNA_IVS_sf"/>
</dbReference>
<reference evidence="1 2" key="1">
    <citation type="submission" date="2017-01" db="EMBL/GenBank/DDBJ databases">
        <title>First insights into the biology of 'candidatus Vampirococcus archaeovorus'.</title>
        <authorList>
            <person name="Kizina J."/>
            <person name="Jordan S."/>
            <person name="Stueber K."/>
            <person name="Reinhardt R."/>
            <person name="Harder J."/>
        </authorList>
    </citation>
    <scope>NUCLEOTIDE SEQUENCE [LARGE SCALE GENOMIC DNA]</scope>
    <source>
        <strain evidence="1 2">LiM</strain>
    </source>
</reference>
<evidence type="ECO:0000313" key="1">
    <source>
        <dbReference type="EMBL" id="QAT17954.1"/>
    </source>
</evidence>
<dbReference type="AlphaFoldDB" id="A0A410P7K4"/>
<protein>
    <recommendedName>
        <fullName evidence="3">Four helix bundle protein</fullName>
    </recommendedName>
</protein>
<name>A0A410P7K4_VELA1</name>
<dbReference type="SUPFAM" id="SSF158446">
    <property type="entry name" value="IVS-encoded protein-like"/>
    <property type="match status" value="1"/>
</dbReference>
<organism evidence="1 2">
    <name type="scientific">Velamenicoccus archaeovorus</name>
    <dbReference type="NCBI Taxonomy" id="1930593"/>
    <lineage>
        <taxon>Bacteria</taxon>
        <taxon>Pseudomonadati</taxon>
        <taxon>Candidatus Omnitrophota</taxon>
        <taxon>Candidatus Velamenicoccus</taxon>
    </lineage>
</organism>
<proteinExistence type="predicted"/>
<evidence type="ECO:0008006" key="3">
    <source>
        <dbReference type="Google" id="ProtNLM"/>
    </source>
</evidence>
<sequence length="114" mass="12856">MKRDIVERTYSLALRIIKFVKTLPKETSVFVLGRQLVASGTSIAANVEEAQGAFSKDDFIYKMQTAFKEALETNLWLRLIFDAKLSDASELKSLLQESTEIKKILASIVKNSKK</sequence>
<dbReference type="Gene3D" id="1.20.1440.60">
    <property type="entry name" value="23S rRNA-intervening sequence"/>
    <property type="match status" value="1"/>
</dbReference>
<gene>
    <name evidence="1" type="ORF">BU251_00365</name>
</gene>
<dbReference type="EMBL" id="CP019384">
    <property type="protein sequence ID" value="QAT17954.1"/>
    <property type="molecule type" value="Genomic_DNA"/>
</dbReference>
<dbReference type="PIRSF" id="PIRSF035652">
    <property type="entry name" value="CHP02436"/>
    <property type="match status" value="1"/>
</dbReference>
<evidence type="ECO:0000313" key="2">
    <source>
        <dbReference type="Proteomes" id="UP000287243"/>
    </source>
</evidence>
<dbReference type="KEGG" id="vai:BU251_00365"/>